<keyword evidence="5" id="KW-0508">mRNA splicing</keyword>
<dbReference type="InterPro" id="IPR013170">
    <property type="entry name" value="mRNA_splic_Cwf21_dom"/>
</dbReference>
<proteinExistence type="inferred from homology"/>
<evidence type="ECO:0000256" key="4">
    <source>
        <dbReference type="ARBA" id="ARBA00022728"/>
    </source>
</evidence>
<dbReference type="Gene3D" id="6.10.140.420">
    <property type="match status" value="1"/>
</dbReference>
<feature type="domain" description="CWF21" evidence="8">
    <location>
        <begin position="70"/>
        <end position="115"/>
    </location>
</feature>
<sequence length="245" mass="27480">MSANVGLPTPRGSGTSGYVQRNLSQLKQREGRDGGGGGERGAPYPRAGTGEMARAREGHERGREPDAGILEHEARRRVELAVFELRDRLEDEGADEDEVEARAGALRARLEREREREARRAGKGRAGGGGAAARAAGEVKGLKMHQVHELAQAKREESERFRRALGIREDYVEGGHWRRQEERLREGLEERGKEGEGEGEGRERDGERGREKDRAGERERERESGRERIRERARRSPGSEEDESE</sequence>
<dbReference type="EMBL" id="MU001691">
    <property type="protein sequence ID" value="KAF2454507.1"/>
    <property type="molecule type" value="Genomic_DNA"/>
</dbReference>
<feature type="compositionally biased region" description="Low complexity" evidence="7">
    <location>
        <begin position="41"/>
        <end position="52"/>
    </location>
</feature>
<dbReference type="PANTHER" id="PTHR36562">
    <property type="entry name" value="SERINE/ARGININE REPETITIVE MATRIX 2"/>
    <property type="match status" value="1"/>
</dbReference>
<dbReference type="OrthoDB" id="10267305at2759"/>
<dbReference type="GO" id="GO:0008380">
    <property type="term" value="P:RNA splicing"/>
    <property type="evidence" value="ECO:0007669"/>
    <property type="project" value="UniProtKB-KW"/>
</dbReference>
<dbReference type="GO" id="GO:0006397">
    <property type="term" value="P:mRNA processing"/>
    <property type="evidence" value="ECO:0007669"/>
    <property type="project" value="UniProtKB-KW"/>
</dbReference>
<dbReference type="Pfam" id="PF08312">
    <property type="entry name" value="cwf21"/>
    <property type="match status" value="1"/>
</dbReference>
<evidence type="ECO:0000259" key="8">
    <source>
        <dbReference type="SMART" id="SM01115"/>
    </source>
</evidence>
<feature type="compositionally biased region" description="Polar residues" evidence="7">
    <location>
        <begin position="12"/>
        <end position="26"/>
    </location>
</feature>
<dbReference type="AlphaFoldDB" id="A0A6A6NSN1"/>
<evidence type="ECO:0000256" key="5">
    <source>
        <dbReference type="ARBA" id="ARBA00023187"/>
    </source>
</evidence>
<comment type="similarity">
    <text evidence="2">Belongs to the CWC21 family.</text>
</comment>
<dbReference type="SMART" id="SM01115">
    <property type="entry name" value="cwf21"/>
    <property type="match status" value="1"/>
</dbReference>
<name>A0A6A6NSN1_9PEZI</name>
<dbReference type="Proteomes" id="UP000799766">
    <property type="component" value="Unassembled WGS sequence"/>
</dbReference>
<gene>
    <name evidence="9" type="ORF">BDY21DRAFT_326168</name>
</gene>
<keyword evidence="4" id="KW-0747">Spliceosome</keyword>
<accession>A0A6A6NSN1</accession>
<protein>
    <recommendedName>
        <fullName evidence="8">CWF21 domain-containing protein</fullName>
    </recommendedName>
</protein>
<keyword evidence="6" id="KW-0539">Nucleus</keyword>
<comment type="subcellular location">
    <subcellularLocation>
        <location evidence="1">Nucleus</location>
    </subcellularLocation>
</comment>
<feature type="region of interest" description="Disordered" evidence="7">
    <location>
        <begin position="111"/>
        <end position="159"/>
    </location>
</feature>
<reference evidence="9" key="1">
    <citation type="journal article" date="2020" name="Stud. Mycol.">
        <title>101 Dothideomycetes genomes: a test case for predicting lifestyles and emergence of pathogens.</title>
        <authorList>
            <person name="Haridas S."/>
            <person name="Albert R."/>
            <person name="Binder M."/>
            <person name="Bloem J."/>
            <person name="Labutti K."/>
            <person name="Salamov A."/>
            <person name="Andreopoulos B."/>
            <person name="Baker S."/>
            <person name="Barry K."/>
            <person name="Bills G."/>
            <person name="Bluhm B."/>
            <person name="Cannon C."/>
            <person name="Castanera R."/>
            <person name="Culley D."/>
            <person name="Daum C."/>
            <person name="Ezra D."/>
            <person name="Gonzalez J."/>
            <person name="Henrissat B."/>
            <person name="Kuo A."/>
            <person name="Liang C."/>
            <person name="Lipzen A."/>
            <person name="Lutzoni F."/>
            <person name="Magnuson J."/>
            <person name="Mondo S."/>
            <person name="Nolan M."/>
            <person name="Ohm R."/>
            <person name="Pangilinan J."/>
            <person name="Park H.-J."/>
            <person name="Ramirez L."/>
            <person name="Alfaro M."/>
            <person name="Sun H."/>
            <person name="Tritt A."/>
            <person name="Yoshinaga Y."/>
            <person name="Zwiers L.-H."/>
            <person name="Turgeon B."/>
            <person name="Goodwin S."/>
            <person name="Spatafora J."/>
            <person name="Crous P."/>
            <person name="Grigoriev I."/>
        </authorList>
    </citation>
    <scope>NUCLEOTIDE SEQUENCE</scope>
    <source>
        <strain evidence="9">ATCC 16933</strain>
    </source>
</reference>
<dbReference type="CDD" id="cd21372">
    <property type="entry name" value="cwf21_CWC21-like"/>
    <property type="match status" value="1"/>
</dbReference>
<feature type="compositionally biased region" description="Basic and acidic residues" evidence="7">
    <location>
        <begin position="176"/>
        <end position="230"/>
    </location>
</feature>
<organism evidence="9 10">
    <name type="scientific">Lineolata rhizophorae</name>
    <dbReference type="NCBI Taxonomy" id="578093"/>
    <lineage>
        <taxon>Eukaryota</taxon>
        <taxon>Fungi</taxon>
        <taxon>Dikarya</taxon>
        <taxon>Ascomycota</taxon>
        <taxon>Pezizomycotina</taxon>
        <taxon>Dothideomycetes</taxon>
        <taxon>Dothideomycetes incertae sedis</taxon>
        <taxon>Lineolatales</taxon>
        <taxon>Lineolataceae</taxon>
        <taxon>Lineolata</taxon>
    </lineage>
</organism>
<evidence type="ECO:0000313" key="10">
    <source>
        <dbReference type="Proteomes" id="UP000799766"/>
    </source>
</evidence>
<feature type="region of interest" description="Disordered" evidence="7">
    <location>
        <begin position="1"/>
        <end position="70"/>
    </location>
</feature>
<evidence type="ECO:0000256" key="3">
    <source>
        <dbReference type="ARBA" id="ARBA00022664"/>
    </source>
</evidence>
<feature type="compositionally biased region" description="Basic and acidic residues" evidence="7">
    <location>
        <begin position="146"/>
        <end position="159"/>
    </location>
</feature>
<evidence type="ECO:0000313" key="9">
    <source>
        <dbReference type="EMBL" id="KAF2454507.1"/>
    </source>
</evidence>
<feature type="compositionally biased region" description="Basic and acidic residues" evidence="7">
    <location>
        <begin position="53"/>
        <end position="70"/>
    </location>
</feature>
<dbReference type="InterPro" id="IPR051372">
    <property type="entry name" value="CWC21"/>
</dbReference>
<feature type="region of interest" description="Disordered" evidence="7">
    <location>
        <begin position="176"/>
        <end position="245"/>
    </location>
</feature>
<evidence type="ECO:0000256" key="2">
    <source>
        <dbReference type="ARBA" id="ARBA00005954"/>
    </source>
</evidence>
<keyword evidence="3" id="KW-0507">mRNA processing</keyword>
<evidence type="ECO:0000256" key="6">
    <source>
        <dbReference type="ARBA" id="ARBA00023242"/>
    </source>
</evidence>
<dbReference type="GO" id="GO:0005681">
    <property type="term" value="C:spliceosomal complex"/>
    <property type="evidence" value="ECO:0007669"/>
    <property type="project" value="UniProtKB-KW"/>
</dbReference>
<dbReference type="PANTHER" id="PTHR36562:SF5">
    <property type="entry name" value="SERINE_ARGININE REPETITIVE MATRIX 2"/>
    <property type="match status" value="1"/>
</dbReference>
<keyword evidence="10" id="KW-1185">Reference proteome</keyword>
<feature type="compositionally biased region" description="Basic and acidic residues" evidence="7">
    <location>
        <begin position="111"/>
        <end position="120"/>
    </location>
</feature>
<evidence type="ECO:0000256" key="1">
    <source>
        <dbReference type="ARBA" id="ARBA00004123"/>
    </source>
</evidence>
<evidence type="ECO:0000256" key="7">
    <source>
        <dbReference type="SAM" id="MobiDB-lite"/>
    </source>
</evidence>